<protein>
    <submittedName>
        <fullName evidence="3">HIT-like protein</fullName>
    </submittedName>
</protein>
<dbReference type="OrthoDB" id="1915375at2759"/>
<dbReference type="PANTHER" id="PTHR12486">
    <property type="entry name" value="APRATAXIN-RELATED"/>
    <property type="match status" value="1"/>
</dbReference>
<dbReference type="GO" id="GO:0003824">
    <property type="term" value="F:catalytic activity"/>
    <property type="evidence" value="ECO:0007669"/>
    <property type="project" value="InterPro"/>
</dbReference>
<feature type="non-terminal residue" evidence="3">
    <location>
        <position position="1"/>
    </location>
</feature>
<dbReference type="EMBL" id="KQ964431">
    <property type="protein sequence ID" value="KXN73831.1"/>
    <property type="molecule type" value="Genomic_DNA"/>
</dbReference>
<dbReference type="AlphaFoldDB" id="A0A137PFW0"/>
<sequence length="113" mass="13144">DCVFCNSAFEGKVEYEDSQISIIEDRSPASDTLHLLIIPKEHIQNCNNLTKEHLPLLNLMKAKSEEFIRSKGEFGEHETIVGFHQSPFIMVNHLHLHVIILPMKSWFHYILFN</sequence>
<dbReference type="Pfam" id="PF11969">
    <property type="entry name" value="DcpS_C"/>
    <property type="match status" value="1"/>
</dbReference>
<dbReference type="SUPFAM" id="SSF54197">
    <property type="entry name" value="HIT-like"/>
    <property type="match status" value="1"/>
</dbReference>
<proteinExistence type="predicted"/>
<name>A0A137PFW0_CONC2</name>
<dbReference type="PROSITE" id="PS51084">
    <property type="entry name" value="HIT_2"/>
    <property type="match status" value="1"/>
</dbReference>
<evidence type="ECO:0000256" key="1">
    <source>
        <dbReference type="PROSITE-ProRule" id="PRU00464"/>
    </source>
</evidence>
<evidence type="ECO:0000313" key="4">
    <source>
        <dbReference type="Proteomes" id="UP000070444"/>
    </source>
</evidence>
<feature type="non-terminal residue" evidence="3">
    <location>
        <position position="113"/>
    </location>
</feature>
<dbReference type="Gene3D" id="3.30.428.10">
    <property type="entry name" value="HIT-like"/>
    <property type="match status" value="1"/>
</dbReference>
<dbReference type="InterPro" id="IPR036265">
    <property type="entry name" value="HIT-like_sf"/>
</dbReference>
<gene>
    <name evidence="3" type="ORF">CONCODRAFT_31655</name>
</gene>
<evidence type="ECO:0000313" key="3">
    <source>
        <dbReference type="EMBL" id="KXN73831.1"/>
    </source>
</evidence>
<feature type="domain" description="HIT" evidence="2">
    <location>
        <begin position="1"/>
        <end position="109"/>
    </location>
</feature>
<dbReference type="InterPro" id="IPR011146">
    <property type="entry name" value="HIT-like"/>
</dbReference>
<keyword evidence="4" id="KW-1185">Reference proteome</keyword>
<organism evidence="3 4">
    <name type="scientific">Conidiobolus coronatus (strain ATCC 28846 / CBS 209.66 / NRRL 28638)</name>
    <name type="common">Delacroixia coronata</name>
    <dbReference type="NCBI Taxonomy" id="796925"/>
    <lineage>
        <taxon>Eukaryota</taxon>
        <taxon>Fungi</taxon>
        <taxon>Fungi incertae sedis</taxon>
        <taxon>Zoopagomycota</taxon>
        <taxon>Entomophthoromycotina</taxon>
        <taxon>Entomophthoromycetes</taxon>
        <taxon>Entomophthorales</taxon>
        <taxon>Ancylistaceae</taxon>
        <taxon>Conidiobolus</taxon>
    </lineage>
</organism>
<reference evidence="3 4" key="1">
    <citation type="journal article" date="2015" name="Genome Biol. Evol.">
        <title>Phylogenomic analyses indicate that early fungi evolved digesting cell walls of algal ancestors of land plants.</title>
        <authorList>
            <person name="Chang Y."/>
            <person name="Wang S."/>
            <person name="Sekimoto S."/>
            <person name="Aerts A.L."/>
            <person name="Choi C."/>
            <person name="Clum A."/>
            <person name="LaButti K.M."/>
            <person name="Lindquist E.A."/>
            <person name="Yee Ngan C."/>
            <person name="Ohm R.A."/>
            <person name="Salamov A.A."/>
            <person name="Grigoriev I.V."/>
            <person name="Spatafora J.W."/>
            <person name="Berbee M.L."/>
        </authorList>
    </citation>
    <scope>NUCLEOTIDE SEQUENCE [LARGE SCALE GENOMIC DNA]</scope>
    <source>
        <strain evidence="3 4">NRRL 28638</strain>
    </source>
</reference>
<dbReference type="Proteomes" id="UP000070444">
    <property type="component" value="Unassembled WGS sequence"/>
</dbReference>
<accession>A0A137PFW0</accession>
<evidence type="ECO:0000259" key="2">
    <source>
        <dbReference type="PROSITE" id="PS51084"/>
    </source>
</evidence>
<feature type="short sequence motif" description="Histidine triad motif" evidence="1">
    <location>
        <begin position="93"/>
        <end position="97"/>
    </location>
</feature>
<dbReference type="STRING" id="796925.A0A137PFW0"/>